<comment type="caution">
    <text evidence="1">The sequence shown here is derived from an EMBL/GenBank/DDBJ whole genome shotgun (WGS) entry which is preliminary data.</text>
</comment>
<gene>
    <name evidence="1" type="ORF">ACFQ1M_06940</name>
</gene>
<proteinExistence type="predicted"/>
<dbReference type="Proteomes" id="UP001596978">
    <property type="component" value="Unassembled WGS sequence"/>
</dbReference>
<keyword evidence="2" id="KW-1185">Reference proteome</keyword>
<dbReference type="EMBL" id="JBHTJH010000004">
    <property type="protein sequence ID" value="MFD0861937.1"/>
    <property type="molecule type" value="Genomic_DNA"/>
</dbReference>
<evidence type="ECO:0000313" key="1">
    <source>
        <dbReference type="EMBL" id="MFD0861937.1"/>
    </source>
</evidence>
<name>A0ABW3CXZ6_9FLAO</name>
<sequence length="109" mass="12293">MDFGDILKELKANLFELIGDRVSDFTKEGKKDMEAFLEASKTKLKTWTKLLADGHLTLDDFEWLVKSQKDLLIMQALYQTGTSKIKLGHLKNAVIRTIVDTIKAVVPGI</sequence>
<protein>
    <submittedName>
        <fullName evidence="1">Uncharacterized protein</fullName>
    </submittedName>
</protein>
<accession>A0ABW3CXZ6</accession>
<dbReference type="RefSeq" id="WP_386405902.1">
    <property type="nucleotide sequence ID" value="NZ_JBHTJH010000004.1"/>
</dbReference>
<reference evidence="2" key="1">
    <citation type="journal article" date="2019" name="Int. J. Syst. Evol. Microbiol.">
        <title>The Global Catalogue of Microorganisms (GCM) 10K type strain sequencing project: providing services to taxonomists for standard genome sequencing and annotation.</title>
        <authorList>
            <consortium name="The Broad Institute Genomics Platform"/>
            <consortium name="The Broad Institute Genome Sequencing Center for Infectious Disease"/>
            <person name="Wu L."/>
            <person name="Ma J."/>
        </authorList>
    </citation>
    <scope>NUCLEOTIDE SEQUENCE [LARGE SCALE GENOMIC DNA]</scope>
    <source>
        <strain evidence="2">CCUG 62952</strain>
    </source>
</reference>
<evidence type="ECO:0000313" key="2">
    <source>
        <dbReference type="Proteomes" id="UP001596978"/>
    </source>
</evidence>
<organism evidence="1 2">
    <name type="scientific">Sungkyunkwania multivorans</name>
    <dbReference type="NCBI Taxonomy" id="1173618"/>
    <lineage>
        <taxon>Bacteria</taxon>
        <taxon>Pseudomonadati</taxon>
        <taxon>Bacteroidota</taxon>
        <taxon>Flavobacteriia</taxon>
        <taxon>Flavobacteriales</taxon>
        <taxon>Flavobacteriaceae</taxon>
        <taxon>Sungkyunkwania</taxon>
    </lineage>
</organism>